<dbReference type="GO" id="GO:0008270">
    <property type="term" value="F:zinc ion binding"/>
    <property type="evidence" value="ECO:0007669"/>
    <property type="project" value="InterPro"/>
</dbReference>
<dbReference type="Gramene" id="Kaladp0032s0262.1.v1.1">
    <property type="protein sequence ID" value="Kaladp0032s0262.1.v1.1.CDS.1"/>
    <property type="gene ID" value="Kaladp0032s0262.v1.1"/>
</dbReference>
<dbReference type="Gene3D" id="1.25.40.10">
    <property type="entry name" value="Tetratricopeptide repeat domain"/>
    <property type="match status" value="2"/>
</dbReference>
<dbReference type="GO" id="GO:0009451">
    <property type="term" value="P:RNA modification"/>
    <property type="evidence" value="ECO:0007669"/>
    <property type="project" value="InterPro"/>
</dbReference>
<dbReference type="OMA" id="GKWVESY"/>
<dbReference type="InterPro" id="IPR002885">
    <property type="entry name" value="PPR_rpt"/>
</dbReference>
<name>A0A7N0TC55_KALFE</name>
<dbReference type="InterPro" id="IPR046960">
    <property type="entry name" value="PPR_At4g14850-like_plant"/>
</dbReference>
<dbReference type="AlphaFoldDB" id="A0A7N0TC55"/>
<evidence type="ECO:0000259" key="4">
    <source>
        <dbReference type="Pfam" id="PF14432"/>
    </source>
</evidence>
<dbReference type="NCBIfam" id="TIGR00756">
    <property type="entry name" value="PPR"/>
    <property type="match status" value="2"/>
</dbReference>
<sequence length="623" mass="68993">MLLRSIKPTFRLIRTSPPVPASIPPSSISLAPHSSTVVNPRGAEQRCLALFQQSCDTFPKLLQLQAQILKLGLANNPLVLTKLASTCSELKLIDYACAILFAPDADTSLYDAFLFNTIIRAYAQTSGSKEVAVAVYGLMRVFDVLPNKFTFPFVLKASAGVGEAGLGRAVHGQLVKFGFAGDAHVDNTLIHMYGSGGDEDVEAARKVFDEMSDWSLVTWSAMIGGYARAGRGLEAVEVFRAMQTAGVRPDDVTMVSVLSACSELGAIELGKWVESYVEKEGIRESLELRNALIDMFAKCGDVDRAVRAFRSTQGPNIMSWTSLIVGMAMHGRGEEAISLFEEMVRAGFAPDDVAFTGLLSACSHSGLVNKGRRYFASMTQDFGLVPKIEHYGCVVDLLSRAGLVDQAIRFVQEMPIEPNPIILRTLINGCRVHGQLQLGETITSQLINSEPMQETNYILLSYIYGKMSHWERKTNIRQAMEEKGMKKTPGSTKIELGDEIHEFVSGDKSHRQYHKINEMVDEMGREMRRAGFAPTTTEVLLDIDEEDKEDALNRHSEKLAIAFALLNTPPGTSIRMVKNLRVCGNCHSATKFISNIYNREIIVRDRKRFHHFKDGVCSCNDFW</sequence>
<evidence type="ECO:0000313" key="5">
    <source>
        <dbReference type="EnsemblPlants" id="Kaladp0032s0262.1.v1.1.CDS.1"/>
    </source>
</evidence>
<dbReference type="Pfam" id="PF01535">
    <property type="entry name" value="PPR"/>
    <property type="match status" value="2"/>
</dbReference>
<evidence type="ECO:0000256" key="3">
    <source>
        <dbReference type="PROSITE-ProRule" id="PRU00708"/>
    </source>
</evidence>
<comment type="similarity">
    <text evidence="1">Belongs to the PPR family. PCMP-H subfamily.</text>
</comment>
<dbReference type="InterPro" id="IPR046848">
    <property type="entry name" value="E_motif"/>
</dbReference>
<protein>
    <recommendedName>
        <fullName evidence="4">DYW domain-containing protein</fullName>
    </recommendedName>
</protein>
<feature type="domain" description="DYW" evidence="4">
    <location>
        <begin position="531"/>
        <end position="623"/>
    </location>
</feature>
<dbReference type="PANTHER" id="PTHR47926">
    <property type="entry name" value="PENTATRICOPEPTIDE REPEAT-CONTAINING PROTEIN"/>
    <property type="match status" value="1"/>
</dbReference>
<feature type="repeat" description="PPR" evidence="3">
    <location>
        <begin position="316"/>
        <end position="350"/>
    </location>
</feature>
<feature type="repeat" description="PPR" evidence="3">
    <location>
        <begin position="111"/>
        <end position="146"/>
    </location>
</feature>
<dbReference type="FunFam" id="1.25.40.10:FF:000427">
    <property type="entry name" value="Pentatricopeptide repeat-containing protein chloroplastic"/>
    <property type="match status" value="1"/>
</dbReference>
<accession>A0A7N0TC55</accession>
<evidence type="ECO:0000313" key="6">
    <source>
        <dbReference type="Proteomes" id="UP000594263"/>
    </source>
</evidence>
<dbReference type="InterPro" id="IPR011990">
    <property type="entry name" value="TPR-like_helical_dom_sf"/>
</dbReference>
<reference evidence="5" key="1">
    <citation type="submission" date="2021-01" db="UniProtKB">
        <authorList>
            <consortium name="EnsemblPlants"/>
        </authorList>
    </citation>
    <scope>IDENTIFICATION</scope>
</reference>
<keyword evidence="2" id="KW-0677">Repeat</keyword>
<dbReference type="Pfam" id="PF14432">
    <property type="entry name" value="DYW_deaminase"/>
    <property type="match status" value="1"/>
</dbReference>
<dbReference type="PROSITE" id="PS51375">
    <property type="entry name" value="PPR"/>
    <property type="match status" value="3"/>
</dbReference>
<evidence type="ECO:0000256" key="1">
    <source>
        <dbReference type="ARBA" id="ARBA00006643"/>
    </source>
</evidence>
<dbReference type="GO" id="GO:0003723">
    <property type="term" value="F:RNA binding"/>
    <property type="evidence" value="ECO:0007669"/>
    <property type="project" value="InterPro"/>
</dbReference>
<dbReference type="PANTHER" id="PTHR47926:SF501">
    <property type="entry name" value="DYW DOMAIN-CONTAINING PROTEIN"/>
    <property type="match status" value="1"/>
</dbReference>
<dbReference type="Proteomes" id="UP000594263">
    <property type="component" value="Unplaced"/>
</dbReference>
<dbReference type="Pfam" id="PF20431">
    <property type="entry name" value="E_motif"/>
    <property type="match status" value="1"/>
</dbReference>
<dbReference type="EnsemblPlants" id="Kaladp0032s0262.1.v1.1">
    <property type="protein sequence ID" value="Kaladp0032s0262.1.v1.1.CDS.1"/>
    <property type="gene ID" value="Kaladp0032s0262.v1.1"/>
</dbReference>
<dbReference type="FunFam" id="1.25.40.10:FF:000242">
    <property type="entry name" value="Pentatricopeptide repeat-containing protein"/>
    <property type="match status" value="1"/>
</dbReference>
<organism evidence="5 6">
    <name type="scientific">Kalanchoe fedtschenkoi</name>
    <name type="common">Lavender scallops</name>
    <name type="synonym">South American air plant</name>
    <dbReference type="NCBI Taxonomy" id="63787"/>
    <lineage>
        <taxon>Eukaryota</taxon>
        <taxon>Viridiplantae</taxon>
        <taxon>Streptophyta</taxon>
        <taxon>Embryophyta</taxon>
        <taxon>Tracheophyta</taxon>
        <taxon>Spermatophyta</taxon>
        <taxon>Magnoliopsida</taxon>
        <taxon>eudicotyledons</taxon>
        <taxon>Gunneridae</taxon>
        <taxon>Pentapetalae</taxon>
        <taxon>Saxifragales</taxon>
        <taxon>Crassulaceae</taxon>
        <taxon>Kalanchoe</taxon>
    </lineage>
</organism>
<dbReference type="Pfam" id="PF13041">
    <property type="entry name" value="PPR_2"/>
    <property type="match status" value="2"/>
</dbReference>
<feature type="repeat" description="PPR" evidence="3">
    <location>
        <begin position="215"/>
        <end position="249"/>
    </location>
</feature>
<keyword evidence="6" id="KW-1185">Reference proteome</keyword>
<dbReference type="InterPro" id="IPR032867">
    <property type="entry name" value="DYW_dom"/>
</dbReference>
<evidence type="ECO:0000256" key="2">
    <source>
        <dbReference type="ARBA" id="ARBA00022737"/>
    </source>
</evidence>
<proteinExistence type="inferred from homology"/>